<dbReference type="OrthoDB" id="367683at2"/>
<dbReference type="PANTHER" id="PTHR48079:SF6">
    <property type="entry name" value="NAD(P)-BINDING DOMAIN-CONTAINING PROTEIN-RELATED"/>
    <property type="match status" value="1"/>
</dbReference>
<dbReference type="RefSeq" id="WP_012110411.1">
    <property type="nucleotide sequence ID" value="NC_009719.1"/>
</dbReference>
<dbReference type="HOGENOM" id="CLU_007383_6_1_5"/>
<keyword evidence="4" id="KW-1185">Reference proteome</keyword>
<dbReference type="InterPro" id="IPR051783">
    <property type="entry name" value="NAD(P)-dependent_oxidoreduct"/>
</dbReference>
<dbReference type="EMBL" id="CP000774">
    <property type="protein sequence ID" value="ABS63125.1"/>
    <property type="molecule type" value="Genomic_DNA"/>
</dbReference>
<protein>
    <submittedName>
        <fullName evidence="3">3-beta hydroxysteroid dehydrogenase/isomerase</fullName>
    </submittedName>
</protein>
<dbReference type="PANTHER" id="PTHR48079">
    <property type="entry name" value="PROTEIN YEEZ"/>
    <property type="match status" value="1"/>
</dbReference>
<proteinExistence type="predicted"/>
<dbReference type="GO" id="GO:0005737">
    <property type="term" value="C:cytoplasm"/>
    <property type="evidence" value="ECO:0007669"/>
    <property type="project" value="TreeGrafter"/>
</dbReference>
<name>A7HT92_PARL1</name>
<gene>
    <name evidence="3" type="ordered locus">Plav_1506</name>
</gene>
<dbReference type="AlphaFoldDB" id="A7HT92"/>
<dbReference type="eggNOG" id="COG0451">
    <property type="taxonomic scope" value="Bacteria"/>
</dbReference>
<accession>A7HT92</accession>
<dbReference type="InterPro" id="IPR036291">
    <property type="entry name" value="NAD(P)-bd_dom_sf"/>
</dbReference>
<dbReference type="Proteomes" id="UP000006377">
    <property type="component" value="Chromosome"/>
</dbReference>
<dbReference type="GO" id="GO:0016616">
    <property type="term" value="F:oxidoreductase activity, acting on the CH-OH group of donors, NAD or NADP as acceptor"/>
    <property type="evidence" value="ECO:0007669"/>
    <property type="project" value="InterPro"/>
</dbReference>
<dbReference type="SUPFAM" id="SSF51735">
    <property type="entry name" value="NAD(P)-binding Rossmann-fold domains"/>
    <property type="match status" value="1"/>
</dbReference>
<dbReference type="Gene3D" id="3.40.50.720">
    <property type="entry name" value="NAD(P)-binding Rossmann-like Domain"/>
    <property type="match status" value="1"/>
</dbReference>
<evidence type="ECO:0000259" key="2">
    <source>
        <dbReference type="Pfam" id="PF01073"/>
    </source>
</evidence>
<dbReference type="GO" id="GO:0006694">
    <property type="term" value="P:steroid biosynthetic process"/>
    <property type="evidence" value="ECO:0007669"/>
    <property type="project" value="InterPro"/>
</dbReference>
<feature type="domain" description="3-beta hydroxysteroid dehydrogenase/isomerase" evidence="2">
    <location>
        <begin position="13"/>
        <end position="263"/>
    </location>
</feature>
<dbReference type="KEGG" id="pla:Plav_1506"/>
<feature type="compositionally biased region" description="Basic and acidic residues" evidence="1">
    <location>
        <begin position="321"/>
        <end position="330"/>
    </location>
</feature>
<keyword evidence="3" id="KW-0413">Isomerase</keyword>
<evidence type="ECO:0000313" key="3">
    <source>
        <dbReference type="EMBL" id="ABS63125.1"/>
    </source>
</evidence>
<feature type="compositionally biased region" description="Low complexity" evidence="1">
    <location>
        <begin position="351"/>
        <end position="364"/>
    </location>
</feature>
<evidence type="ECO:0000256" key="1">
    <source>
        <dbReference type="SAM" id="MobiDB-lite"/>
    </source>
</evidence>
<dbReference type="GO" id="GO:0016853">
    <property type="term" value="F:isomerase activity"/>
    <property type="evidence" value="ECO:0007669"/>
    <property type="project" value="UniProtKB-KW"/>
</dbReference>
<feature type="region of interest" description="Disordered" evidence="1">
    <location>
        <begin position="317"/>
        <end position="364"/>
    </location>
</feature>
<evidence type="ECO:0000313" key="4">
    <source>
        <dbReference type="Proteomes" id="UP000006377"/>
    </source>
</evidence>
<sequence length="364" mass="38954">MTSEQTVPHRIALVTGGSGFVGGHLISRLISEGWRVRAIGRSAQSLAAVEALGAEPKEADLTDKAALARAMDGVDTVFHVAAHFKLWGPKRVFRAINVGGARNVIAAAERAGVRRVVYVSAAAVVMGRPEPQMQATEDLPLHRMRFAPYSATKAAAEKIVLAANGRREGFTTVAIRPPFIWGPDMPALDHMVETVKAGQFQWVAGGSQAMSTCHVENLCHAVILAADHGKGGQAYFVSDDADTTLKAFLSHLLASRGVEPGDRTVAFGLAWTMAGIMGAVWRLFRLRGEPPITRQMLRLIGKDFTLNIARARSELGYAPGDRGRRARGDATDGMTDAASFDAPEPGPPLTSSWRSWSGSGRAHS</sequence>
<dbReference type="GO" id="GO:0004029">
    <property type="term" value="F:aldehyde dehydrogenase (NAD+) activity"/>
    <property type="evidence" value="ECO:0007669"/>
    <property type="project" value="TreeGrafter"/>
</dbReference>
<organism evidence="3 4">
    <name type="scientific">Parvibaculum lavamentivorans (strain DS-1 / DSM 13023 / NCIMB 13966)</name>
    <dbReference type="NCBI Taxonomy" id="402881"/>
    <lineage>
        <taxon>Bacteria</taxon>
        <taxon>Pseudomonadati</taxon>
        <taxon>Pseudomonadota</taxon>
        <taxon>Alphaproteobacteria</taxon>
        <taxon>Hyphomicrobiales</taxon>
        <taxon>Parvibaculaceae</taxon>
        <taxon>Parvibaculum</taxon>
    </lineage>
</organism>
<dbReference type="InterPro" id="IPR002225">
    <property type="entry name" value="3Beta_OHSteriod_DH/Estase"/>
</dbReference>
<dbReference type="Pfam" id="PF01073">
    <property type="entry name" value="3Beta_HSD"/>
    <property type="match status" value="1"/>
</dbReference>
<reference evidence="3 4" key="1">
    <citation type="journal article" date="2011" name="Stand. Genomic Sci.">
        <title>Complete genome sequence of Parvibaculum lavamentivorans type strain (DS-1(T)).</title>
        <authorList>
            <person name="Schleheck D."/>
            <person name="Weiss M."/>
            <person name="Pitluck S."/>
            <person name="Bruce D."/>
            <person name="Land M.L."/>
            <person name="Han S."/>
            <person name="Saunders E."/>
            <person name="Tapia R."/>
            <person name="Detter C."/>
            <person name="Brettin T."/>
            <person name="Han J."/>
            <person name="Woyke T."/>
            <person name="Goodwin L."/>
            <person name="Pennacchio L."/>
            <person name="Nolan M."/>
            <person name="Cook A.M."/>
            <person name="Kjelleberg S."/>
            <person name="Thomas T."/>
        </authorList>
    </citation>
    <scope>NUCLEOTIDE SEQUENCE [LARGE SCALE GENOMIC DNA]</scope>
    <source>
        <strain evidence="4">DS-1 / DSM 13023 / NCIMB 13966</strain>
    </source>
</reference>
<dbReference type="STRING" id="402881.Plav_1506"/>